<reference evidence="2 4" key="1">
    <citation type="journal article" date="2011" name="Nature">
        <title>The Medicago genome provides insight into the evolution of rhizobial symbioses.</title>
        <authorList>
            <person name="Young N.D."/>
            <person name="Debelle F."/>
            <person name="Oldroyd G.E."/>
            <person name="Geurts R."/>
            <person name="Cannon S.B."/>
            <person name="Udvardi M.K."/>
            <person name="Benedito V.A."/>
            <person name="Mayer K.F."/>
            <person name="Gouzy J."/>
            <person name="Schoof H."/>
            <person name="Van de Peer Y."/>
            <person name="Proost S."/>
            <person name="Cook D.R."/>
            <person name="Meyers B.C."/>
            <person name="Spannagl M."/>
            <person name="Cheung F."/>
            <person name="De Mita S."/>
            <person name="Krishnakumar V."/>
            <person name="Gundlach H."/>
            <person name="Zhou S."/>
            <person name="Mudge J."/>
            <person name="Bharti A.K."/>
            <person name="Murray J.D."/>
            <person name="Naoumkina M.A."/>
            <person name="Rosen B."/>
            <person name="Silverstein K.A."/>
            <person name="Tang H."/>
            <person name="Rombauts S."/>
            <person name="Zhao P.X."/>
            <person name="Zhou P."/>
            <person name="Barbe V."/>
            <person name="Bardou P."/>
            <person name="Bechner M."/>
            <person name="Bellec A."/>
            <person name="Berger A."/>
            <person name="Berges H."/>
            <person name="Bidwell S."/>
            <person name="Bisseling T."/>
            <person name="Choisne N."/>
            <person name="Couloux A."/>
            <person name="Denny R."/>
            <person name="Deshpande S."/>
            <person name="Dai X."/>
            <person name="Doyle J.J."/>
            <person name="Dudez A.M."/>
            <person name="Farmer A.D."/>
            <person name="Fouteau S."/>
            <person name="Franken C."/>
            <person name="Gibelin C."/>
            <person name="Gish J."/>
            <person name="Goldstein S."/>
            <person name="Gonzalez A.J."/>
            <person name="Green P.J."/>
            <person name="Hallab A."/>
            <person name="Hartog M."/>
            <person name="Hua A."/>
            <person name="Humphray S.J."/>
            <person name="Jeong D.H."/>
            <person name="Jing Y."/>
            <person name="Jocker A."/>
            <person name="Kenton S.M."/>
            <person name="Kim D.J."/>
            <person name="Klee K."/>
            <person name="Lai H."/>
            <person name="Lang C."/>
            <person name="Lin S."/>
            <person name="Macmil S.L."/>
            <person name="Magdelenat G."/>
            <person name="Matthews L."/>
            <person name="McCorrison J."/>
            <person name="Monaghan E.L."/>
            <person name="Mun J.H."/>
            <person name="Najar F.Z."/>
            <person name="Nicholson C."/>
            <person name="Noirot C."/>
            <person name="O'Bleness M."/>
            <person name="Paule C.R."/>
            <person name="Poulain J."/>
            <person name="Prion F."/>
            <person name="Qin B."/>
            <person name="Qu C."/>
            <person name="Retzel E.F."/>
            <person name="Riddle C."/>
            <person name="Sallet E."/>
            <person name="Samain S."/>
            <person name="Samson N."/>
            <person name="Sanders I."/>
            <person name="Saurat O."/>
            <person name="Scarpelli C."/>
            <person name="Schiex T."/>
            <person name="Segurens B."/>
            <person name="Severin A.J."/>
            <person name="Sherrier D.J."/>
            <person name="Shi R."/>
            <person name="Sims S."/>
            <person name="Singer S.R."/>
            <person name="Sinharoy S."/>
            <person name="Sterck L."/>
            <person name="Viollet A."/>
            <person name="Wang B.B."/>
            <person name="Wang K."/>
            <person name="Wang M."/>
            <person name="Wang X."/>
            <person name="Warfsmann J."/>
            <person name="Weissenbach J."/>
            <person name="White D.D."/>
            <person name="White J.D."/>
            <person name="Wiley G.B."/>
            <person name="Wincker P."/>
            <person name="Xing Y."/>
            <person name="Yang L."/>
            <person name="Yao Z."/>
            <person name="Ying F."/>
            <person name="Zhai J."/>
            <person name="Zhou L."/>
            <person name="Zuber A."/>
            <person name="Denarie J."/>
            <person name="Dixon R.A."/>
            <person name="May G.D."/>
            <person name="Schwartz D.C."/>
            <person name="Rogers J."/>
            <person name="Quetier F."/>
            <person name="Town C.D."/>
            <person name="Roe B.A."/>
        </authorList>
    </citation>
    <scope>NUCLEOTIDE SEQUENCE [LARGE SCALE GENOMIC DNA]</scope>
    <source>
        <strain evidence="2">A17</strain>
        <strain evidence="3 4">cv. Jemalong A17</strain>
    </source>
</reference>
<gene>
    <name evidence="2" type="ordered locus">MTR_6g004390</name>
</gene>
<reference evidence="3" key="3">
    <citation type="submission" date="2015-04" db="UniProtKB">
        <authorList>
            <consortium name="EnsemblPlants"/>
        </authorList>
    </citation>
    <scope>IDENTIFICATION</scope>
    <source>
        <strain evidence="3">cv. Jemalong A17</strain>
    </source>
</reference>
<protein>
    <submittedName>
        <fullName evidence="2 3">Uncharacterized protein</fullName>
    </submittedName>
</protein>
<evidence type="ECO:0000313" key="3">
    <source>
        <dbReference type="EnsemblPlants" id="KEH24756"/>
    </source>
</evidence>
<dbReference type="Proteomes" id="UP000002051">
    <property type="component" value="Chromosome 6"/>
</dbReference>
<evidence type="ECO:0000256" key="1">
    <source>
        <dbReference type="SAM" id="MobiDB-lite"/>
    </source>
</evidence>
<accession>A0A072U5X9</accession>
<dbReference type="EnsemblPlants" id="KEH24756">
    <property type="protein sequence ID" value="KEH24756"/>
    <property type="gene ID" value="MTR_6g004390"/>
</dbReference>
<proteinExistence type="predicted"/>
<sequence>MRIIYDDPYATDSSSDENNHHVEEPMKRKRVVHEFAIPNLPNDTVCLEETMTDKNKICAKPTPIVKQPSSKYRGVRMRKTEEASKAYEAKFFEFEAYENVVSKSGMSHASLSSLESVNCVYNLIECGKISSNQPIVEINPLEGKFVEQNVPYLSPLAVMQQLDVVGSLNLFQFELD</sequence>
<feature type="region of interest" description="Disordered" evidence="1">
    <location>
        <begin position="1"/>
        <end position="22"/>
    </location>
</feature>
<evidence type="ECO:0000313" key="4">
    <source>
        <dbReference type="Proteomes" id="UP000002051"/>
    </source>
</evidence>
<dbReference type="AlphaFoldDB" id="A0A072U5X9"/>
<keyword evidence="4" id="KW-1185">Reference proteome</keyword>
<dbReference type="EMBL" id="CM001222">
    <property type="protein sequence ID" value="KEH24756.1"/>
    <property type="molecule type" value="Genomic_DNA"/>
</dbReference>
<name>A0A072U5X9_MEDTR</name>
<organism evidence="2 4">
    <name type="scientific">Medicago truncatula</name>
    <name type="common">Barrel medic</name>
    <name type="synonym">Medicago tribuloides</name>
    <dbReference type="NCBI Taxonomy" id="3880"/>
    <lineage>
        <taxon>Eukaryota</taxon>
        <taxon>Viridiplantae</taxon>
        <taxon>Streptophyta</taxon>
        <taxon>Embryophyta</taxon>
        <taxon>Tracheophyta</taxon>
        <taxon>Spermatophyta</taxon>
        <taxon>Magnoliopsida</taxon>
        <taxon>eudicotyledons</taxon>
        <taxon>Gunneridae</taxon>
        <taxon>Pentapetalae</taxon>
        <taxon>rosids</taxon>
        <taxon>fabids</taxon>
        <taxon>Fabales</taxon>
        <taxon>Fabaceae</taxon>
        <taxon>Papilionoideae</taxon>
        <taxon>50 kb inversion clade</taxon>
        <taxon>NPAAA clade</taxon>
        <taxon>Hologalegina</taxon>
        <taxon>IRL clade</taxon>
        <taxon>Trifolieae</taxon>
        <taxon>Medicago</taxon>
    </lineage>
</organism>
<evidence type="ECO:0000313" key="2">
    <source>
        <dbReference type="EMBL" id="KEH24756.1"/>
    </source>
</evidence>
<dbReference type="HOGENOM" id="CLU_1527446_0_0_1"/>
<reference evidence="2 4" key="2">
    <citation type="journal article" date="2014" name="BMC Genomics">
        <title>An improved genome release (version Mt4.0) for the model legume Medicago truncatula.</title>
        <authorList>
            <person name="Tang H."/>
            <person name="Krishnakumar V."/>
            <person name="Bidwell S."/>
            <person name="Rosen B."/>
            <person name="Chan A."/>
            <person name="Zhou S."/>
            <person name="Gentzbittel L."/>
            <person name="Childs K.L."/>
            <person name="Yandell M."/>
            <person name="Gundlach H."/>
            <person name="Mayer K.F."/>
            <person name="Schwartz D.C."/>
            <person name="Town C.D."/>
        </authorList>
    </citation>
    <scope>GENOME REANNOTATION</scope>
    <source>
        <strain evidence="2">A17</strain>
        <strain evidence="3 4">cv. Jemalong A17</strain>
    </source>
</reference>